<feature type="region of interest" description="Disordered" evidence="7">
    <location>
        <begin position="310"/>
        <end position="393"/>
    </location>
</feature>
<gene>
    <name evidence="9" type="ORF">HXX76_010042</name>
</gene>
<organism evidence="9 10">
    <name type="scientific">Chlamydomonas incerta</name>
    <dbReference type="NCBI Taxonomy" id="51695"/>
    <lineage>
        <taxon>Eukaryota</taxon>
        <taxon>Viridiplantae</taxon>
        <taxon>Chlorophyta</taxon>
        <taxon>core chlorophytes</taxon>
        <taxon>Chlorophyceae</taxon>
        <taxon>CS clade</taxon>
        <taxon>Chlamydomonadales</taxon>
        <taxon>Chlamydomonadaceae</taxon>
        <taxon>Chlamydomonas</taxon>
    </lineage>
</organism>
<name>A0A835SYE2_CHLIN</name>
<evidence type="ECO:0000256" key="7">
    <source>
        <dbReference type="SAM" id="MobiDB-lite"/>
    </source>
</evidence>
<keyword evidence="10" id="KW-1185">Reference proteome</keyword>
<dbReference type="PANTHER" id="PTHR24359:SF1">
    <property type="entry name" value="INHIBITOR OF NUCLEAR FACTOR KAPPA-B KINASE EPSILON SUBUNIT HOMOLOG 1-RELATED"/>
    <property type="match status" value="1"/>
</dbReference>
<dbReference type="SUPFAM" id="SSF56112">
    <property type="entry name" value="Protein kinase-like (PK-like)"/>
    <property type="match status" value="2"/>
</dbReference>
<feature type="compositionally biased region" description="Acidic residues" evidence="7">
    <location>
        <begin position="329"/>
        <end position="353"/>
    </location>
</feature>
<dbReference type="SMART" id="SM00220">
    <property type="entry name" value="S_TKc"/>
    <property type="match status" value="1"/>
</dbReference>
<dbReference type="InterPro" id="IPR000719">
    <property type="entry name" value="Prot_kinase_dom"/>
</dbReference>
<dbReference type="InterPro" id="IPR008271">
    <property type="entry name" value="Ser/Thr_kinase_AS"/>
</dbReference>
<proteinExistence type="inferred from homology"/>
<dbReference type="PROSITE" id="PS00107">
    <property type="entry name" value="PROTEIN_KINASE_ATP"/>
    <property type="match status" value="1"/>
</dbReference>
<reference evidence="9" key="1">
    <citation type="journal article" date="2020" name="bioRxiv">
        <title>Comparative genomics of Chlamydomonas.</title>
        <authorList>
            <person name="Craig R.J."/>
            <person name="Hasan A.R."/>
            <person name="Ness R.W."/>
            <person name="Keightley P.D."/>
        </authorList>
    </citation>
    <scope>NUCLEOTIDE SEQUENCE</scope>
    <source>
        <strain evidence="9">SAG 7.73</strain>
    </source>
</reference>
<keyword evidence="1" id="KW-0808">Transferase</keyword>
<dbReference type="Gene3D" id="1.10.510.10">
    <property type="entry name" value="Transferase(Phosphotransferase) domain 1"/>
    <property type="match status" value="2"/>
</dbReference>
<evidence type="ECO:0000256" key="1">
    <source>
        <dbReference type="ARBA" id="ARBA00022679"/>
    </source>
</evidence>
<evidence type="ECO:0000259" key="8">
    <source>
        <dbReference type="PROSITE" id="PS50011"/>
    </source>
</evidence>
<evidence type="ECO:0000313" key="9">
    <source>
        <dbReference type="EMBL" id="KAG2430519.1"/>
    </source>
</evidence>
<accession>A0A835SYE2</accession>
<dbReference type="InterPro" id="IPR017441">
    <property type="entry name" value="Protein_kinase_ATP_BS"/>
</dbReference>
<keyword evidence="4 5" id="KW-0067">ATP-binding</keyword>
<feature type="domain" description="Protein kinase" evidence="8">
    <location>
        <begin position="60"/>
        <end position="469"/>
    </location>
</feature>
<keyword evidence="2 5" id="KW-0547">Nucleotide-binding</keyword>
<feature type="compositionally biased region" description="Low complexity" evidence="7">
    <location>
        <begin position="354"/>
        <end position="393"/>
    </location>
</feature>
<feature type="binding site" evidence="5">
    <location>
        <position position="92"/>
    </location>
    <ligand>
        <name>ATP</name>
        <dbReference type="ChEBI" id="CHEBI:30616"/>
    </ligand>
</feature>
<dbReference type="PANTHER" id="PTHR24359">
    <property type="entry name" value="SERINE/THREONINE-PROTEIN KINASE SBK1"/>
    <property type="match status" value="1"/>
</dbReference>
<dbReference type="GO" id="GO:0004674">
    <property type="term" value="F:protein serine/threonine kinase activity"/>
    <property type="evidence" value="ECO:0007669"/>
    <property type="project" value="UniProtKB-KW"/>
</dbReference>
<dbReference type="AlphaFoldDB" id="A0A835SYE2"/>
<dbReference type="EMBL" id="JAEHOC010000027">
    <property type="protein sequence ID" value="KAG2430519.1"/>
    <property type="molecule type" value="Genomic_DNA"/>
</dbReference>
<evidence type="ECO:0000256" key="4">
    <source>
        <dbReference type="ARBA" id="ARBA00022840"/>
    </source>
</evidence>
<dbReference type="PROSITE" id="PS50011">
    <property type="entry name" value="PROTEIN_KINASE_DOM"/>
    <property type="match status" value="1"/>
</dbReference>
<evidence type="ECO:0000256" key="6">
    <source>
        <dbReference type="RuleBase" id="RU000304"/>
    </source>
</evidence>
<protein>
    <recommendedName>
        <fullName evidence="8">Protein kinase domain-containing protein</fullName>
    </recommendedName>
</protein>
<evidence type="ECO:0000256" key="5">
    <source>
        <dbReference type="PROSITE-ProRule" id="PRU10141"/>
    </source>
</evidence>
<sequence length="476" mass="50309">MITSGTDSQPGDGRPCFYYTDTDEDEDAAAAGSQEEEVCMTITEMLRVTPAEQLLGAWQHDGEAALGSGGFGAVYRGHLPLPDGRVIEAVAKMYSAAGGQGWAHMRRESRAMALLQESGAASRGCTLRLYAAGAHPVDGRPMLLVELASSCLFHSLRAAEMRRSYAGRTSADAMLLPEAEIVEVLLAVACALAEMHSVGVVHQDIKPENVLYRSNGDLCVADMGLAVVLRHGRRTYRGGAGGTSWFAAPELGLHLPALSDWIRLRRSLEEQEQAVAAGRQRRPRVMAGPHQAVEAAAAAAAAVAATPCRLGAAPTAPHPPQQAGNQEMMETEDEEATETEETETETEEEDGSDGMDMGSSLEGSGASDFASDSDSESSSSDSQQSQQSVGQAGAPVLTPAVDVWSLGMLALCVAVTGNAVQAGAYRVLRRHELPGYVPAWLAALIRDCTEWAPDARPSAAQVLARLQAVKRDAGWA</sequence>
<evidence type="ECO:0000256" key="3">
    <source>
        <dbReference type="ARBA" id="ARBA00022777"/>
    </source>
</evidence>
<dbReference type="Pfam" id="PF00069">
    <property type="entry name" value="Pkinase"/>
    <property type="match status" value="1"/>
</dbReference>
<dbReference type="PROSITE" id="PS00108">
    <property type="entry name" value="PROTEIN_KINASE_ST"/>
    <property type="match status" value="1"/>
</dbReference>
<dbReference type="Proteomes" id="UP000650467">
    <property type="component" value="Unassembled WGS sequence"/>
</dbReference>
<dbReference type="OrthoDB" id="549060at2759"/>
<dbReference type="GO" id="GO:0005524">
    <property type="term" value="F:ATP binding"/>
    <property type="evidence" value="ECO:0007669"/>
    <property type="project" value="UniProtKB-UniRule"/>
</dbReference>
<evidence type="ECO:0000256" key="2">
    <source>
        <dbReference type="ARBA" id="ARBA00022741"/>
    </source>
</evidence>
<keyword evidence="3" id="KW-0418">Kinase</keyword>
<dbReference type="InterPro" id="IPR011009">
    <property type="entry name" value="Kinase-like_dom_sf"/>
</dbReference>
<keyword evidence="6" id="KW-0723">Serine/threonine-protein kinase</keyword>
<comment type="similarity">
    <text evidence="6">Belongs to the protein kinase superfamily.</text>
</comment>
<comment type="caution">
    <text evidence="9">The sequence shown here is derived from an EMBL/GenBank/DDBJ whole genome shotgun (WGS) entry which is preliminary data.</text>
</comment>
<evidence type="ECO:0000313" key="10">
    <source>
        <dbReference type="Proteomes" id="UP000650467"/>
    </source>
</evidence>